<feature type="transmembrane region" description="Helical" evidence="7">
    <location>
        <begin position="137"/>
        <end position="159"/>
    </location>
</feature>
<dbReference type="InterPro" id="IPR017562">
    <property type="entry name" value="Cyt_c_biogenesis_CcsA"/>
</dbReference>
<keyword evidence="5 7" id="KW-0472">Membrane</keyword>
<dbReference type="AlphaFoldDB" id="A0A917ESW9"/>
<evidence type="ECO:0000259" key="8">
    <source>
        <dbReference type="Pfam" id="PF01578"/>
    </source>
</evidence>
<dbReference type="GO" id="GO:0017004">
    <property type="term" value="P:cytochrome complex assembly"/>
    <property type="evidence" value="ECO:0007669"/>
    <property type="project" value="UniProtKB-KW"/>
</dbReference>
<gene>
    <name evidence="9" type="ORF">GCM10011399_01190</name>
</gene>
<feature type="transmembrane region" description="Helical" evidence="7">
    <location>
        <begin position="171"/>
        <end position="187"/>
    </location>
</feature>
<comment type="subcellular location">
    <subcellularLocation>
        <location evidence="1">Membrane</location>
        <topology evidence="1">Multi-pass membrane protein</topology>
    </subcellularLocation>
</comment>
<feature type="transmembrane region" description="Helical" evidence="7">
    <location>
        <begin position="194"/>
        <end position="216"/>
    </location>
</feature>
<keyword evidence="3" id="KW-0201">Cytochrome c-type biogenesis</keyword>
<dbReference type="EMBL" id="BMGP01000001">
    <property type="protein sequence ID" value="GGF11153.1"/>
    <property type="molecule type" value="Genomic_DNA"/>
</dbReference>
<evidence type="ECO:0000256" key="3">
    <source>
        <dbReference type="ARBA" id="ARBA00022748"/>
    </source>
</evidence>
<dbReference type="PANTHER" id="PTHR30071">
    <property type="entry name" value="HEME EXPORTER PROTEIN C"/>
    <property type="match status" value="1"/>
</dbReference>
<evidence type="ECO:0000256" key="2">
    <source>
        <dbReference type="ARBA" id="ARBA00022692"/>
    </source>
</evidence>
<keyword evidence="4 7" id="KW-1133">Transmembrane helix</keyword>
<dbReference type="InterPro" id="IPR002541">
    <property type="entry name" value="Cyt_c_assembly"/>
</dbReference>
<feature type="transmembrane region" description="Helical" evidence="7">
    <location>
        <begin position="325"/>
        <end position="340"/>
    </location>
</feature>
<comment type="caution">
    <text evidence="9">The sequence shown here is derived from an EMBL/GenBank/DDBJ whole genome shotgun (WGS) entry which is preliminary data.</text>
</comment>
<dbReference type="GO" id="GO:0005886">
    <property type="term" value="C:plasma membrane"/>
    <property type="evidence" value="ECO:0007669"/>
    <property type="project" value="TreeGrafter"/>
</dbReference>
<feature type="transmembrane region" description="Helical" evidence="7">
    <location>
        <begin position="6"/>
        <end position="27"/>
    </location>
</feature>
<reference evidence="9 10" key="1">
    <citation type="journal article" date="2014" name="Int. J. Syst. Evol. Microbiol.">
        <title>Complete genome sequence of Corynebacterium casei LMG S-19264T (=DSM 44701T), isolated from a smear-ripened cheese.</title>
        <authorList>
            <consortium name="US DOE Joint Genome Institute (JGI-PGF)"/>
            <person name="Walter F."/>
            <person name="Albersmeier A."/>
            <person name="Kalinowski J."/>
            <person name="Ruckert C."/>
        </authorList>
    </citation>
    <scope>NUCLEOTIDE SEQUENCE [LARGE SCALE GENOMIC DNA]</scope>
    <source>
        <strain evidence="9 10">CGMCC 1.12976</strain>
    </source>
</reference>
<dbReference type="RefSeq" id="WP_188672098.1">
    <property type="nucleotide sequence ID" value="NZ_BMGP01000001.1"/>
</dbReference>
<dbReference type="InterPro" id="IPR045062">
    <property type="entry name" value="Cyt_c_biogenesis_CcsA/CcmC"/>
</dbReference>
<sequence>MTLDEYSIFFLYAAIVVYAVAFIAFALDLARRSSQVSAGNSVGIDGTVTTAPHVLETVGTAAGAGAVGASAVGSGAASAGTTAVVERPESVVSTSTAGRASATDTGETGGSGGTSTLKGGRVAADGSVSKRSLSLRLGMAFTVIGLALEVTADVLRGIAAQRVPWANMYEFSMTGTVLIVGVFLVVNTRVDLRFLGTFITGLVLVLLGISTVNYYVVIAPLPPALQSAWLVIHVFVASLGTAFFALGFALSGIQLLQSRREVSGSALKFLKLRFLASLPDSTRLENLAYRVNIVGFVFWTFTLIAGAIWAERAWGRYWGWDTKEVWTFIIWVIYAGYIHARATRGWRGSRSAWLAIIGFAAVLFNFGIVNVFFHGLHSYSGL</sequence>
<proteinExistence type="predicted"/>
<evidence type="ECO:0000256" key="1">
    <source>
        <dbReference type="ARBA" id="ARBA00004141"/>
    </source>
</evidence>
<dbReference type="PANTHER" id="PTHR30071:SF1">
    <property type="entry name" value="CYTOCHROME B_B6 PROTEIN-RELATED"/>
    <property type="match status" value="1"/>
</dbReference>
<accession>A0A917ESW9</accession>
<feature type="region of interest" description="Disordered" evidence="6">
    <location>
        <begin position="89"/>
        <end position="121"/>
    </location>
</feature>
<organism evidence="9 10">
    <name type="scientific">Subtercola lobariae</name>
    <dbReference type="NCBI Taxonomy" id="1588641"/>
    <lineage>
        <taxon>Bacteria</taxon>
        <taxon>Bacillati</taxon>
        <taxon>Actinomycetota</taxon>
        <taxon>Actinomycetes</taxon>
        <taxon>Micrococcales</taxon>
        <taxon>Microbacteriaceae</taxon>
        <taxon>Subtercola</taxon>
    </lineage>
</organism>
<keyword evidence="2 7" id="KW-0812">Transmembrane</keyword>
<dbReference type="GO" id="GO:0020037">
    <property type="term" value="F:heme binding"/>
    <property type="evidence" value="ECO:0007669"/>
    <property type="project" value="InterPro"/>
</dbReference>
<feature type="domain" description="Cytochrome c assembly protein" evidence="8">
    <location>
        <begin position="165"/>
        <end position="377"/>
    </location>
</feature>
<feature type="transmembrane region" description="Helical" evidence="7">
    <location>
        <begin position="228"/>
        <end position="250"/>
    </location>
</feature>
<keyword evidence="10" id="KW-1185">Reference proteome</keyword>
<evidence type="ECO:0000256" key="6">
    <source>
        <dbReference type="SAM" id="MobiDB-lite"/>
    </source>
</evidence>
<evidence type="ECO:0000313" key="9">
    <source>
        <dbReference type="EMBL" id="GGF11153.1"/>
    </source>
</evidence>
<evidence type="ECO:0000313" key="10">
    <source>
        <dbReference type="Proteomes" id="UP000598775"/>
    </source>
</evidence>
<dbReference type="Proteomes" id="UP000598775">
    <property type="component" value="Unassembled WGS sequence"/>
</dbReference>
<evidence type="ECO:0000256" key="7">
    <source>
        <dbReference type="SAM" id="Phobius"/>
    </source>
</evidence>
<feature type="transmembrane region" description="Helical" evidence="7">
    <location>
        <begin position="352"/>
        <end position="373"/>
    </location>
</feature>
<evidence type="ECO:0000256" key="5">
    <source>
        <dbReference type="ARBA" id="ARBA00023136"/>
    </source>
</evidence>
<evidence type="ECO:0000256" key="4">
    <source>
        <dbReference type="ARBA" id="ARBA00022989"/>
    </source>
</evidence>
<feature type="transmembrane region" description="Helical" evidence="7">
    <location>
        <begin position="287"/>
        <end position="310"/>
    </location>
</feature>
<name>A0A917ESW9_9MICO</name>
<protein>
    <submittedName>
        <fullName evidence="9">C-type cytochrome biogenesis protein CcsB</fullName>
    </submittedName>
</protein>
<dbReference type="NCBIfam" id="TIGR03144">
    <property type="entry name" value="cytochr_II_ccsB"/>
    <property type="match status" value="1"/>
</dbReference>
<dbReference type="Pfam" id="PF01578">
    <property type="entry name" value="Cytochrom_C_asm"/>
    <property type="match status" value="1"/>
</dbReference>